<protein>
    <submittedName>
        <fullName evidence="1">DUF1934 family protein</fullName>
    </submittedName>
</protein>
<keyword evidence="2" id="KW-1185">Reference proteome</keyword>
<dbReference type="Pfam" id="PF09148">
    <property type="entry name" value="DUF1934"/>
    <property type="match status" value="1"/>
</dbReference>
<dbReference type="Proteomes" id="UP000679247">
    <property type="component" value="Chromosome"/>
</dbReference>
<dbReference type="EMBL" id="CP071709">
    <property type="protein sequence ID" value="QVY61412.1"/>
    <property type="molecule type" value="Genomic_DNA"/>
</dbReference>
<accession>A0ABX8FCX3</accession>
<organism evidence="1 2">
    <name type="scientific">Cytobacillus gottheilii</name>
    <dbReference type="NCBI Taxonomy" id="859144"/>
    <lineage>
        <taxon>Bacteria</taxon>
        <taxon>Bacillati</taxon>
        <taxon>Bacillota</taxon>
        <taxon>Bacilli</taxon>
        <taxon>Bacillales</taxon>
        <taxon>Bacillaceae</taxon>
        <taxon>Cytobacillus</taxon>
    </lineage>
</organism>
<name>A0ABX8FCX3_9BACI</name>
<dbReference type="InterPro" id="IPR012674">
    <property type="entry name" value="Calycin"/>
</dbReference>
<dbReference type="InterPro" id="IPR015231">
    <property type="entry name" value="DUF1934"/>
</dbReference>
<sequence length="147" mass="16757">MANLPAEQMPVKINVKTVIRDRGEKQTFDLTAFGRFHQKGEANFLQYDESIEAGTAKTIIKMGDQDGVILRSGAVKMRLPFRLNKKMRGSYELPYGTLEMLTTTKRFDHTYNETTKQGSIELLYELKTQGANTGTYHLKITFEEDAK</sequence>
<gene>
    <name evidence="1" type="ORF">J1899_21125</name>
</gene>
<dbReference type="SUPFAM" id="SSF50814">
    <property type="entry name" value="Lipocalins"/>
    <property type="match status" value="1"/>
</dbReference>
<proteinExistence type="predicted"/>
<evidence type="ECO:0000313" key="1">
    <source>
        <dbReference type="EMBL" id="QVY61412.1"/>
    </source>
</evidence>
<evidence type="ECO:0000313" key="2">
    <source>
        <dbReference type="Proteomes" id="UP000679247"/>
    </source>
</evidence>
<dbReference type="Gene3D" id="2.40.128.20">
    <property type="match status" value="1"/>
</dbReference>
<dbReference type="RefSeq" id="WP_214476538.1">
    <property type="nucleotide sequence ID" value="NZ_CANKUS010000001.1"/>
</dbReference>
<reference evidence="1 2" key="1">
    <citation type="submission" date="2021-03" db="EMBL/GenBank/DDBJ databases">
        <title>The first data on the complete genome of the tetrodotoxin-producing bacterium.</title>
        <authorList>
            <person name="Melnikova D.I."/>
            <person name="Nijland R."/>
            <person name="Magarlamov T.Y."/>
        </authorList>
    </citation>
    <scope>NUCLEOTIDE SEQUENCE [LARGE SCALE GENOMIC DNA]</scope>
    <source>
        <strain evidence="1 2">1839</strain>
    </source>
</reference>